<accession>A0A1B0G1N9</accession>
<evidence type="ECO:0000256" key="1">
    <source>
        <dbReference type="ARBA" id="ARBA00004141"/>
    </source>
</evidence>
<keyword evidence="4 5" id="KW-0472">Membrane</keyword>
<dbReference type="AlphaFoldDB" id="A0A1B0G1N9"/>
<evidence type="ECO:0000256" key="4">
    <source>
        <dbReference type="ARBA" id="ARBA00023136"/>
    </source>
</evidence>
<feature type="domain" description="Amino acid transporter transmembrane" evidence="6">
    <location>
        <begin position="69"/>
        <end position="468"/>
    </location>
</feature>
<reference evidence="7" key="1">
    <citation type="submission" date="2020-05" db="UniProtKB">
        <authorList>
            <consortium name="EnsemblMetazoa"/>
        </authorList>
    </citation>
    <scope>IDENTIFICATION</scope>
    <source>
        <strain evidence="7">Yale</strain>
    </source>
</reference>
<evidence type="ECO:0000256" key="3">
    <source>
        <dbReference type="ARBA" id="ARBA00022989"/>
    </source>
</evidence>
<keyword evidence="8" id="KW-1185">Reference proteome</keyword>
<organism evidence="7 8">
    <name type="scientific">Glossina morsitans morsitans</name>
    <name type="common">Savannah tsetse fly</name>
    <dbReference type="NCBI Taxonomy" id="37546"/>
    <lineage>
        <taxon>Eukaryota</taxon>
        <taxon>Metazoa</taxon>
        <taxon>Ecdysozoa</taxon>
        <taxon>Arthropoda</taxon>
        <taxon>Hexapoda</taxon>
        <taxon>Insecta</taxon>
        <taxon>Pterygota</taxon>
        <taxon>Neoptera</taxon>
        <taxon>Endopterygota</taxon>
        <taxon>Diptera</taxon>
        <taxon>Brachycera</taxon>
        <taxon>Muscomorpha</taxon>
        <taxon>Hippoboscoidea</taxon>
        <taxon>Glossinidae</taxon>
        <taxon>Glossina</taxon>
    </lineage>
</organism>
<evidence type="ECO:0000313" key="7">
    <source>
        <dbReference type="EnsemblMetazoa" id="GMOY007200-PA"/>
    </source>
</evidence>
<dbReference type="InterPro" id="IPR013057">
    <property type="entry name" value="AA_transpt_TM"/>
</dbReference>
<name>A0A1B0G1N9_GLOMM</name>
<comment type="subcellular location">
    <subcellularLocation>
        <location evidence="1">Membrane</location>
        <topology evidence="1">Multi-pass membrane protein</topology>
    </subcellularLocation>
</comment>
<dbReference type="PANTHER" id="PTHR22950">
    <property type="entry name" value="AMINO ACID TRANSPORTER"/>
    <property type="match status" value="1"/>
</dbReference>
<evidence type="ECO:0000256" key="5">
    <source>
        <dbReference type="SAM" id="Phobius"/>
    </source>
</evidence>
<dbReference type="VEuPathDB" id="VectorBase:GMOY007200"/>
<keyword evidence="3 5" id="KW-1133">Transmembrane helix</keyword>
<evidence type="ECO:0000259" key="6">
    <source>
        <dbReference type="Pfam" id="PF01490"/>
    </source>
</evidence>
<evidence type="ECO:0000313" key="8">
    <source>
        <dbReference type="Proteomes" id="UP000092444"/>
    </source>
</evidence>
<feature type="transmembrane region" description="Helical" evidence="5">
    <location>
        <begin position="442"/>
        <end position="469"/>
    </location>
</feature>
<feature type="transmembrane region" description="Helical" evidence="5">
    <location>
        <begin position="149"/>
        <end position="169"/>
    </location>
</feature>
<dbReference type="STRING" id="37546.A0A1B0G1N9"/>
<feature type="transmembrane region" description="Helical" evidence="5">
    <location>
        <begin position="410"/>
        <end position="435"/>
    </location>
</feature>
<dbReference type="EnsemblMetazoa" id="GMOY007200-RA">
    <property type="protein sequence ID" value="GMOY007200-PA"/>
    <property type="gene ID" value="GMOY007200"/>
</dbReference>
<dbReference type="PhylomeDB" id="A0A1B0G1N9"/>
<feature type="transmembrane region" description="Helical" evidence="5">
    <location>
        <begin position="350"/>
        <end position="367"/>
    </location>
</feature>
<dbReference type="Proteomes" id="UP000092444">
    <property type="component" value="Unassembled WGS sequence"/>
</dbReference>
<feature type="transmembrane region" description="Helical" evidence="5">
    <location>
        <begin position="58"/>
        <end position="84"/>
    </location>
</feature>
<dbReference type="GO" id="GO:0016020">
    <property type="term" value="C:membrane"/>
    <property type="evidence" value="ECO:0007669"/>
    <property type="project" value="UniProtKB-SubCell"/>
</dbReference>
<feature type="transmembrane region" description="Helical" evidence="5">
    <location>
        <begin position="270"/>
        <end position="293"/>
    </location>
</feature>
<dbReference type="PANTHER" id="PTHR22950:SF666">
    <property type="entry name" value="VACUOLAR AMINO ACID TRANSPORTER 4"/>
    <property type="match status" value="1"/>
</dbReference>
<feature type="transmembrane region" description="Helical" evidence="5">
    <location>
        <begin position="96"/>
        <end position="114"/>
    </location>
</feature>
<keyword evidence="2 5" id="KW-0812">Transmembrane</keyword>
<feature type="transmembrane region" description="Helical" evidence="5">
    <location>
        <begin position="204"/>
        <end position="222"/>
    </location>
</feature>
<feature type="transmembrane region" description="Helical" evidence="5">
    <location>
        <begin position="305"/>
        <end position="325"/>
    </location>
</feature>
<feature type="transmembrane region" description="Helical" evidence="5">
    <location>
        <begin position="229"/>
        <end position="250"/>
    </location>
</feature>
<protein>
    <recommendedName>
        <fullName evidence="6">Amino acid transporter transmembrane domain-containing protein</fullName>
    </recommendedName>
</protein>
<dbReference type="EMBL" id="CCAG010010949">
    <property type="status" value="NOT_ANNOTATED_CDS"/>
    <property type="molecule type" value="Genomic_DNA"/>
</dbReference>
<feature type="transmembrane region" description="Helical" evidence="5">
    <location>
        <begin position="388"/>
        <end position="404"/>
    </location>
</feature>
<proteinExistence type="predicted"/>
<sequence length="487" mass="54298">MDIILLRWCVDNADDHDHLQLQQLHRDMTSPTNDVIERNILPATTTTKRQRAGDEDSGGSAASVGFVLALAYFLKVFIGCGIYALPEVTLYGCTELWLLSFVYAIVALCLYILITNANGSKTYPEFVQKTFDSGDGGFPKVSKVFRISVIILGFAFSICVCSVYLIFIATHVSKVIFVSIYYDESNPFELITFVKRLNDLECRWSIPVVAIILLVLCFLPIWSKIALYIVASIGIICQLLVIMLALGYVFEHDNVSKFGLLNKKQDITTIFISQSIATYAGEGINLIFPLLAAMKEPDKFIGCPSLLCCGVITVKMVAIIFAAAGGQKLHFYLHLCRFQMLYYNTVFEKVLKLLAALSLMCTYPMQLDAAYHYIADEVNIDSKKAAQYGLRALLVVVTVPFALIPDVYLIYFMGIIGSLCLSFLVLIVPGLIPFCTKNYGKIYWMAILGVLAIIIGILIFFGGTLAMVIEWHDYDSRSISLPKIDFQ</sequence>
<dbReference type="Pfam" id="PF01490">
    <property type="entry name" value="Aa_trans"/>
    <property type="match status" value="1"/>
</dbReference>
<evidence type="ECO:0000256" key="2">
    <source>
        <dbReference type="ARBA" id="ARBA00022692"/>
    </source>
</evidence>
<dbReference type="GO" id="GO:0015179">
    <property type="term" value="F:L-amino acid transmembrane transporter activity"/>
    <property type="evidence" value="ECO:0007669"/>
    <property type="project" value="TreeGrafter"/>
</dbReference>